<evidence type="ECO:0000313" key="2">
    <source>
        <dbReference type="EMBL" id="SJM90662.1"/>
    </source>
</evidence>
<protein>
    <submittedName>
        <fullName evidence="2">Uncharacterized protein</fullName>
    </submittedName>
</protein>
<dbReference type="AlphaFoldDB" id="A0A1R4H358"/>
<evidence type="ECO:0000313" key="3">
    <source>
        <dbReference type="Proteomes" id="UP000195667"/>
    </source>
</evidence>
<keyword evidence="3" id="KW-1185">Reference proteome</keyword>
<accession>A0A1R4H358</accession>
<organism evidence="2 3">
    <name type="scientific">Crenothrix polyspora</name>
    <dbReference type="NCBI Taxonomy" id="360316"/>
    <lineage>
        <taxon>Bacteria</taxon>
        <taxon>Pseudomonadati</taxon>
        <taxon>Pseudomonadota</taxon>
        <taxon>Gammaproteobacteria</taxon>
        <taxon>Methylococcales</taxon>
        <taxon>Crenotrichaceae</taxon>
        <taxon>Crenothrix</taxon>
    </lineage>
</organism>
<dbReference type="EMBL" id="FUKI01000057">
    <property type="protein sequence ID" value="SJM90662.1"/>
    <property type="molecule type" value="Genomic_DNA"/>
</dbReference>
<gene>
    <name evidence="2" type="ORF">CRENPOLYSF1_150090</name>
</gene>
<name>A0A1R4H358_9GAMM</name>
<dbReference type="Proteomes" id="UP000195667">
    <property type="component" value="Unassembled WGS sequence"/>
</dbReference>
<sequence length="48" mass="5553">MSRFYFKALKLTVLVQKPYNPHPSRAISELSFATHPPHPTLRPAHKQL</sequence>
<evidence type="ECO:0000256" key="1">
    <source>
        <dbReference type="SAM" id="MobiDB-lite"/>
    </source>
</evidence>
<proteinExistence type="predicted"/>
<feature type="region of interest" description="Disordered" evidence="1">
    <location>
        <begin position="28"/>
        <end position="48"/>
    </location>
</feature>
<reference evidence="3" key="1">
    <citation type="submission" date="2017-02" db="EMBL/GenBank/DDBJ databases">
        <authorList>
            <person name="Daims H."/>
        </authorList>
    </citation>
    <scope>NUCLEOTIDE SEQUENCE [LARGE SCALE GENOMIC DNA]</scope>
</reference>